<feature type="non-terminal residue" evidence="2">
    <location>
        <position position="1"/>
    </location>
</feature>
<feature type="transmembrane region" description="Helical" evidence="1">
    <location>
        <begin position="22"/>
        <end position="41"/>
    </location>
</feature>
<dbReference type="AlphaFoldDB" id="A0A820H8I4"/>
<gene>
    <name evidence="2" type="ORF">OTI717_LOCUS41754</name>
</gene>
<reference evidence="2" key="1">
    <citation type="submission" date="2021-02" db="EMBL/GenBank/DDBJ databases">
        <authorList>
            <person name="Nowell W R."/>
        </authorList>
    </citation>
    <scope>NUCLEOTIDE SEQUENCE</scope>
</reference>
<keyword evidence="1" id="KW-0472">Membrane</keyword>
<keyword evidence="1" id="KW-0812">Transmembrane</keyword>
<accession>A0A820H8I4</accession>
<comment type="caution">
    <text evidence="2">The sequence shown here is derived from an EMBL/GenBank/DDBJ whole genome shotgun (WGS) entry which is preliminary data.</text>
</comment>
<name>A0A820H8I4_9BILA</name>
<evidence type="ECO:0000256" key="1">
    <source>
        <dbReference type="SAM" id="Phobius"/>
    </source>
</evidence>
<proteinExistence type="predicted"/>
<dbReference type="Proteomes" id="UP000663823">
    <property type="component" value="Unassembled WGS sequence"/>
</dbReference>
<protein>
    <submittedName>
        <fullName evidence="2">Uncharacterized protein</fullName>
    </submittedName>
</protein>
<sequence>FHILALCSQITTIFNDDHPSSGISLLLVLLELFVCVLLRYYQNITGDLQLDAIFQIKLDVQTSSNNENFNILIVFNVKLLSELITLCTTKKS</sequence>
<organism evidence="2 3">
    <name type="scientific">Rotaria sordida</name>
    <dbReference type="NCBI Taxonomy" id="392033"/>
    <lineage>
        <taxon>Eukaryota</taxon>
        <taxon>Metazoa</taxon>
        <taxon>Spiralia</taxon>
        <taxon>Gnathifera</taxon>
        <taxon>Rotifera</taxon>
        <taxon>Eurotatoria</taxon>
        <taxon>Bdelloidea</taxon>
        <taxon>Philodinida</taxon>
        <taxon>Philodinidae</taxon>
        <taxon>Rotaria</taxon>
    </lineage>
</organism>
<keyword evidence="1" id="KW-1133">Transmembrane helix</keyword>
<dbReference type="EMBL" id="CAJOAX010044270">
    <property type="protein sequence ID" value="CAF4291711.1"/>
    <property type="molecule type" value="Genomic_DNA"/>
</dbReference>
<evidence type="ECO:0000313" key="3">
    <source>
        <dbReference type="Proteomes" id="UP000663823"/>
    </source>
</evidence>
<evidence type="ECO:0000313" key="2">
    <source>
        <dbReference type="EMBL" id="CAF4291711.1"/>
    </source>
</evidence>